<evidence type="ECO:0000313" key="3">
    <source>
        <dbReference type="Proteomes" id="UP000176800"/>
    </source>
</evidence>
<evidence type="ECO:0000256" key="1">
    <source>
        <dbReference type="SAM" id="Phobius"/>
    </source>
</evidence>
<name>A0A1G2U2X8_9BACT</name>
<feature type="transmembrane region" description="Helical" evidence="1">
    <location>
        <begin position="56"/>
        <end position="73"/>
    </location>
</feature>
<comment type="caution">
    <text evidence="2">The sequence shown here is derived from an EMBL/GenBank/DDBJ whole genome shotgun (WGS) entry which is preliminary data.</text>
</comment>
<dbReference type="AlphaFoldDB" id="A0A1G2U2X8"/>
<feature type="transmembrane region" description="Helical" evidence="1">
    <location>
        <begin position="80"/>
        <end position="99"/>
    </location>
</feature>
<dbReference type="EMBL" id="MHWE01000012">
    <property type="protein sequence ID" value="OHB03878.1"/>
    <property type="molecule type" value="Genomic_DNA"/>
</dbReference>
<feature type="transmembrane region" description="Helical" evidence="1">
    <location>
        <begin position="105"/>
        <end position="124"/>
    </location>
</feature>
<reference evidence="2 3" key="1">
    <citation type="journal article" date="2016" name="Nat. Commun.">
        <title>Thousands of microbial genomes shed light on interconnected biogeochemical processes in an aquifer system.</title>
        <authorList>
            <person name="Anantharaman K."/>
            <person name="Brown C.T."/>
            <person name="Hug L.A."/>
            <person name="Sharon I."/>
            <person name="Castelle C.J."/>
            <person name="Probst A.J."/>
            <person name="Thomas B.C."/>
            <person name="Singh A."/>
            <person name="Wilkins M.J."/>
            <person name="Karaoz U."/>
            <person name="Brodie E.L."/>
            <person name="Williams K.H."/>
            <person name="Hubbard S.S."/>
            <person name="Banfield J.F."/>
        </authorList>
    </citation>
    <scope>NUCLEOTIDE SEQUENCE [LARGE SCALE GENOMIC DNA]</scope>
</reference>
<protein>
    <submittedName>
        <fullName evidence="2">Uncharacterized protein</fullName>
    </submittedName>
</protein>
<keyword evidence="1" id="KW-1133">Transmembrane helix</keyword>
<proteinExistence type="predicted"/>
<keyword evidence="1" id="KW-0472">Membrane</keyword>
<sequence>MIPILLILIGLFAIALVVRQITSFKICALCFAVSASWVVGLADYFSKRIIFDNPIVLAILMGGSAVGLMYYLSRVSPNKFSFFKFPYFITALLLIDFVFRREATAPAVLLIVGIWLVFFLIFIFRNKNTKNWFQKILECCKNW</sequence>
<organism evidence="2 3">
    <name type="scientific">Candidatus Zambryskibacteria bacterium RIFCSPLOWO2_01_FULL_45_21</name>
    <dbReference type="NCBI Taxonomy" id="1802761"/>
    <lineage>
        <taxon>Bacteria</taxon>
        <taxon>Candidatus Zambryskiibacteriota</taxon>
    </lineage>
</organism>
<accession>A0A1G2U2X8</accession>
<dbReference type="Proteomes" id="UP000176800">
    <property type="component" value="Unassembled WGS sequence"/>
</dbReference>
<evidence type="ECO:0000313" key="2">
    <source>
        <dbReference type="EMBL" id="OHB03878.1"/>
    </source>
</evidence>
<gene>
    <name evidence="2" type="ORF">A3B14_00900</name>
</gene>
<keyword evidence="1" id="KW-0812">Transmembrane</keyword>